<keyword evidence="1" id="KW-0677">Repeat</keyword>
<organism evidence="4 5">
    <name type="scientific">Pseudodesulfovibrio indicus</name>
    <dbReference type="NCBI Taxonomy" id="1716143"/>
    <lineage>
        <taxon>Bacteria</taxon>
        <taxon>Pseudomonadati</taxon>
        <taxon>Thermodesulfobacteriota</taxon>
        <taxon>Desulfovibrionia</taxon>
        <taxon>Desulfovibrionales</taxon>
        <taxon>Desulfovibrionaceae</taxon>
    </lineage>
</organism>
<keyword evidence="2 3" id="KW-0802">TPR repeat</keyword>
<dbReference type="InterPro" id="IPR019734">
    <property type="entry name" value="TPR_rpt"/>
</dbReference>
<dbReference type="EMBL" id="CP014206">
    <property type="protein sequence ID" value="AMK11254.1"/>
    <property type="molecule type" value="Genomic_DNA"/>
</dbReference>
<evidence type="ECO:0008006" key="6">
    <source>
        <dbReference type="Google" id="ProtNLM"/>
    </source>
</evidence>
<name>A0ABN4LYT9_9BACT</name>
<accession>A0ABN4LYT9</accession>
<evidence type="ECO:0000256" key="2">
    <source>
        <dbReference type="ARBA" id="ARBA00022803"/>
    </source>
</evidence>
<dbReference type="PROSITE" id="PS50005">
    <property type="entry name" value="TPR"/>
    <property type="match status" value="2"/>
</dbReference>
<sequence>MLQGNSENTEALVGLGELFMQAGSWDKASSFWQRYLKLESQDEKAIYHYAIALLNLDKFHESVAQFERLVAINPKNYHGYYYLGMIHVYYLDDSSKGKEYLQKVIELNPDDKEIVGVVREELAKM</sequence>
<feature type="repeat" description="TPR" evidence="3">
    <location>
        <begin position="9"/>
        <end position="42"/>
    </location>
</feature>
<keyword evidence="5" id="KW-1185">Reference proteome</keyword>
<dbReference type="InterPro" id="IPR011990">
    <property type="entry name" value="TPR-like_helical_dom_sf"/>
</dbReference>
<feature type="repeat" description="TPR" evidence="3">
    <location>
        <begin position="43"/>
        <end position="76"/>
    </location>
</feature>
<proteinExistence type="predicted"/>
<dbReference type="PANTHER" id="PTHR44943:SF8">
    <property type="entry name" value="TPR REPEAT-CONTAINING PROTEIN MJ0263"/>
    <property type="match status" value="1"/>
</dbReference>
<dbReference type="Pfam" id="PF13181">
    <property type="entry name" value="TPR_8"/>
    <property type="match status" value="2"/>
</dbReference>
<gene>
    <name evidence="4" type="ORF">AWY79_09065</name>
</gene>
<evidence type="ECO:0000256" key="3">
    <source>
        <dbReference type="PROSITE-ProRule" id="PRU00339"/>
    </source>
</evidence>
<dbReference type="PANTHER" id="PTHR44943">
    <property type="entry name" value="CELLULOSE SYNTHASE OPERON PROTEIN C"/>
    <property type="match status" value="1"/>
</dbReference>
<evidence type="ECO:0000256" key="1">
    <source>
        <dbReference type="ARBA" id="ARBA00022737"/>
    </source>
</evidence>
<protein>
    <recommendedName>
        <fullName evidence="6">Tetratricopeptide repeat protein</fullName>
    </recommendedName>
</protein>
<dbReference type="Gene3D" id="1.25.40.10">
    <property type="entry name" value="Tetratricopeptide repeat domain"/>
    <property type="match status" value="1"/>
</dbReference>
<dbReference type="SUPFAM" id="SSF48452">
    <property type="entry name" value="TPR-like"/>
    <property type="match status" value="1"/>
</dbReference>
<evidence type="ECO:0000313" key="4">
    <source>
        <dbReference type="EMBL" id="AMK11254.1"/>
    </source>
</evidence>
<dbReference type="SMART" id="SM00028">
    <property type="entry name" value="TPR"/>
    <property type="match status" value="3"/>
</dbReference>
<dbReference type="Proteomes" id="UP000055611">
    <property type="component" value="Chromosome"/>
</dbReference>
<evidence type="ECO:0000313" key="5">
    <source>
        <dbReference type="Proteomes" id="UP000055611"/>
    </source>
</evidence>
<dbReference type="InterPro" id="IPR051685">
    <property type="entry name" value="Ycf3/AcsC/BcsC/TPR_MFPF"/>
</dbReference>
<reference evidence="4 5" key="1">
    <citation type="journal article" date="2016" name="Front. Microbiol.">
        <title>Genome Sequence of the Piezophilic, Mesophilic Sulfate-Reducing Bacterium Desulfovibrio indicus J2T.</title>
        <authorList>
            <person name="Cao J."/>
            <person name="Maignien L."/>
            <person name="Shao Z."/>
            <person name="Alain K."/>
            <person name="Jebbar M."/>
        </authorList>
    </citation>
    <scope>NUCLEOTIDE SEQUENCE [LARGE SCALE GENOMIC DNA]</scope>
    <source>
        <strain evidence="4 5">J2</strain>
    </source>
</reference>
<dbReference type="Pfam" id="PF13174">
    <property type="entry name" value="TPR_6"/>
    <property type="match status" value="1"/>
</dbReference>